<evidence type="ECO:0000313" key="2">
    <source>
        <dbReference type="EMBL" id="CAF1055081.1"/>
    </source>
</evidence>
<dbReference type="EMBL" id="CAJNOQ010004341">
    <property type="protein sequence ID" value="CAF1055081.1"/>
    <property type="molecule type" value="Genomic_DNA"/>
</dbReference>
<reference evidence="2" key="1">
    <citation type="submission" date="2021-02" db="EMBL/GenBank/DDBJ databases">
        <authorList>
            <person name="Nowell W R."/>
        </authorList>
    </citation>
    <scope>NUCLEOTIDE SEQUENCE</scope>
</reference>
<dbReference type="EMBL" id="CAJOBC010004341">
    <property type="protein sequence ID" value="CAF3824216.1"/>
    <property type="molecule type" value="Genomic_DNA"/>
</dbReference>
<dbReference type="PANTHER" id="PTHR46601">
    <property type="entry name" value="ULP_PROTEASE DOMAIN-CONTAINING PROTEIN"/>
    <property type="match status" value="1"/>
</dbReference>
<name>A0A814KP81_9BILA</name>
<evidence type="ECO:0000313" key="4">
    <source>
        <dbReference type="Proteomes" id="UP000663829"/>
    </source>
</evidence>
<dbReference type="AlphaFoldDB" id="A0A814KP81"/>
<organism evidence="2 4">
    <name type="scientific">Didymodactylos carnosus</name>
    <dbReference type="NCBI Taxonomy" id="1234261"/>
    <lineage>
        <taxon>Eukaryota</taxon>
        <taxon>Metazoa</taxon>
        <taxon>Spiralia</taxon>
        <taxon>Gnathifera</taxon>
        <taxon>Rotifera</taxon>
        <taxon>Eurotatoria</taxon>
        <taxon>Bdelloidea</taxon>
        <taxon>Philodinida</taxon>
        <taxon>Philodinidae</taxon>
        <taxon>Didymodactylos</taxon>
    </lineage>
</organism>
<evidence type="ECO:0000256" key="1">
    <source>
        <dbReference type="SAM" id="MobiDB-lite"/>
    </source>
</evidence>
<dbReference type="PANTHER" id="PTHR46601:SF2">
    <property type="entry name" value="UBIQUITIN-LIKE PROTEASE FAMILY PROFILE DOMAIN-CONTAINING PROTEIN"/>
    <property type="match status" value="1"/>
</dbReference>
<gene>
    <name evidence="2" type="ORF">GPM918_LOCUS16488</name>
    <name evidence="3" type="ORF">SRO942_LOCUS16488</name>
</gene>
<keyword evidence="4" id="KW-1185">Reference proteome</keyword>
<dbReference type="Proteomes" id="UP000681722">
    <property type="component" value="Unassembled WGS sequence"/>
</dbReference>
<dbReference type="OrthoDB" id="10043418at2759"/>
<dbReference type="Proteomes" id="UP000663829">
    <property type="component" value="Unassembled WGS sequence"/>
</dbReference>
<sequence>MVLSGAERMKRLREKQKTTGQHDSIKEKDRKRKQVFRSKLTPQAMALFRLKQNANAQKFREKKKKKRTLKRLSTTSFANKQVKSKARKKLESSLPAAIDKQIELVTDLARSLGIIKKKEMISRPSKALSSQVTDQITEFFCRDDVSYQAPGKRDTVLVNIDGVKQKLQKRYLPYTLREAHQLFVEENQQVQISRSKFKDLRPQNVVYKSSTPHQVCVCLYHENVNLLLVTLTDQIHGHAKLELRLFVDLMVCDPENENCVFRNCDGCKLQFKKEITRNIVDKTRVIGWTQWITNDDGRAVKMDFRGTVRECVLVLKNKVQHFLFHVFVKRQQATYFESIKRNVSDSYCLLQVDYAENFSMVEQNEIQNAHWSKKQLSLFTAHVWAQSGNHSMVVVSDDPSHNKFTVAKCLEHVFTILQDVLPNLQELVIFSDVKRLVYEDVMIGKSCKSAGDFMRLIEAKNTPVIISELLPTEIETVEIELKELFRKVKPVRQIQKVLSMTVYDVDKIKVKVYSESGQSTTVYF</sequence>
<accession>A0A814KP81</accession>
<feature type="region of interest" description="Disordered" evidence="1">
    <location>
        <begin position="1"/>
        <end position="36"/>
    </location>
</feature>
<evidence type="ECO:0000313" key="3">
    <source>
        <dbReference type="EMBL" id="CAF3824216.1"/>
    </source>
</evidence>
<protein>
    <submittedName>
        <fullName evidence="2">Uncharacterized protein</fullName>
    </submittedName>
</protein>
<proteinExistence type="predicted"/>
<comment type="caution">
    <text evidence="2">The sequence shown here is derived from an EMBL/GenBank/DDBJ whole genome shotgun (WGS) entry which is preliminary data.</text>
</comment>